<dbReference type="Pfam" id="PF00589">
    <property type="entry name" value="Phage_integrase"/>
    <property type="match status" value="1"/>
</dbReference>
<dbReference type="CDD" id="cd00801">
    <property type="entry name" value="INT_P4_C"/>
    <property type="match status" value="1"/>
</dbReference>
<evidence type="ECO:0000313" key="7">
    <source>
        <dbReference type="Proteomes" id="UP000193355"/>
    </source>
</evidence>
<keyword evidence="7" id="KW-1185">Reference proteome</keyword>
<dbReference type="InterPro" id="IPR038488">
    <property type="entry name" value="Integrase_DNA-bd_sf"/>
</dbReference>
<dbReference type="GO" id="GO:0006310">
    <property type="term" value="P:DNA recombination"/>
    <property type="evidence" value="ECO:0007669"/>
    <property type="project" value="UniProtKB-KW"/>
</dbReference>
<dbReference type="GO" id="GO:0015074">
    <property type="term" value="P:DNA integration"/>
    <property type="evidence" value="ECO:0007669"/>
    <property type="project" value="UniProtKB-KW"/>
</dbReference>
<protein>
    <submittedName>
        <fullName evidence="6">Integrase</fullName>
    </submittedName>
</protein>
<evidence type="ECO:0000256" key="4">
    <source>
        <dbReference type="ARBA" id="ARBA00023172"/>
    </source>
</evidence>
<reference evidence="7" key="1">
    <citation type="submission" date="2017-04" db="EMBL/GenBank/DDBJ databases">
        <authorList>
            <person name="Varghese N."/>
            <person name="Submissions S."/>
        </authorList>
    </citation>
    <scope>NUCLEOTIDE SEQUENCE [LARGE SCALE GENOMIC DNA]</scope>
    <source>
        <strain evidence="7">USBA 82</strain>
    </source>
</reference>
<dbReference type="Gene3D" id="3.30.160.390">
    <property type="entry name" value="Integrase, DNA-binding domain"/>
    <property type="match status" value="1"/>
</dbReference>
<evidence type="ECO:0000259" key="5">
    <source>
        <dbReference type="PROSITE" id="PS51898"/>
    </source>
</evidence>
<dbReference type="InterPro" id="IPR010998">
    <property type="entry name" value="Integrase_recombinase_N"/>
</dbReference>
<dbReference type="InterPro" id="IPR025166">
    <property type="entry name" value="Integrase_DNA_bind_dom"/>
</dbReference>
<keyword evidence="2" id="KW-0229">DNA integration</keyword>
<dbReference type="OrthoDB" id="9775880at2"/>
<proteinExistence type="inferred from homology"/>
<dbReference type="Gene3D" id="1.10.150.130">
    <property type="match status" value="1"/>
</dbReference>
<keyword evidence="3" id="KW-0238">DNA-binding</keyword>
<keyword evidence="4" id="KW-0233">DNA recombination</keyword>
<gene>
    <name evidence="6" type="ORF">SAMN06275492_12813</name>
</gene>
<accession>A0A1X7KJ21</accession>
<dbReference type="GO" id="GO:0003677">
    <property type="term" value="F:DNA binding"/>
    <property type="evidence" value="ECO:0007669"/>
    <property type="project" value="UniProtKB-KW"/>
</dbReference>
<dbReference type="RefSeq" id="WP_085545175.1">
    <property type="nucleotide sequence ID" value="NZ_FXBB01000028.1"/>
</dbReference>
<dbReference type="Pfam" id="PF22022">
    <property type="entry name" value="Phage_int_M"/>
    <property type="match status" value="1"/>
</dbReference>
<dbReference type="Gene3D" id="1.10.443.10">
    <property type="entry name" value="Intergrase catalytic core"/>
    <property type="match status" value="1"/>
</dbReference>
<name>A0A1X7KJ21_9BACT</name>
<dbReference type="PANTHER" id="PTHR30629">
    <property type="entry name" value="PROPHAGE INTEGRASE"/>
    <property type="match status" value="1"/>
</dbReference>
<evidence type="ECO:0000256" key="3">
    <source>
        <dbReference type="ARBA" id="ARBA00023125"/>
    </source>
</evidence>
<dbReference type="SUPFAM" id="SSF56349">
    <property type="entry name" value="DNA breaking-rejoining enzymes"/>
    <property type="match status" value="1"/>
</dbReference>
<dbReference type="EMBL" id="FXBB01000028">
    <property type="protein sequence ID" value="SMG40618.1"/>
    <property type="molecule type" value="Genomic_DNA"/>
</dbReference>
<organism evidence="6 7">
    <name type="scientific">Dethiosulfovibrio salsuginis</name>
    <dbReference type="NCBI Taxonomy" id="561720"/>
    <lineage>
        <taxon>Bacteria</taxon>
        <taxon>Thermotogati</taxon>
        <taxon>Synergistota</taxon>
        <taxon>Synergistia</taxon>
        <taxon>Synergistales</taxon>
        <taxon>Dethiosulfovibrionaceae</taxon>
        <taxon>Dethiosulfovibrio</taxon>
    </lineage>
</organism>
<dbReference type="AlphaFoldDB" id="A0A1X7KJ21"/>
<dbReference type="InterPro" id="IPR053876">
    <property type="entry name" value="Phage_int_M"/>
</dbReference>
<dbReference type="InterPro" id="IPR011010">
    <property type="entry name" value="DNA_brk_join_enz"/>
</dbReference>
<dbReference type="PANTHER" id="PTHR30629:SF2">
    <property type="entry name" value="PROPHAGE INTEGRASE INTS-RELATED"/>
    <property type="match status" value="1"/>
</dbReference>
<dbReference type="InterPro" id="IPR002104">
    <property type="entry name" value="Integrase_catalytic"/>
</dbReference>
<feature type="domain" description="Tyr recombinase" evidence="5">
    <location>
        <begin position="188"/>
        <end position="363"/>
    </location>
</feature>
<dbReference type="InterPro" id="IPR013762">
    <property type="entry name" value="Integrase-like_cat_sf"/>
</dbReference>
<evidence type="ECO:0000256" key="1">
    <source>
        <dbReference type="ARBA" id="ARBA00008857"/>
    </source>
</evidence>
<sequence length="374" mass="43374">MLTDMALRRAKAQEKAYLLTDERGLYVEVRPTGRKFWRLRIWEKGKEKKKTLGEYPNVSLAEARVMRDKLKGGALADTDIDVSFKQVALEWIKNKVQGIQTDKNAKLVESRLSQWAFPVIGDKPMVQITPRDVLDVLRPIEAEEKLETARRVRQIIGQVFRYGVITGQCERDITHDLQGAIRPPKVTHMPTLTSPEQIGGLLRAIDTLKGQIKYTVLFQIYTAVRPGELRLAEWAEIEGDLWRIPGERMKMRRPHWVPLSKQAVEVIEKLRVISGRSKYLFPAVRDKKRPMSDMTVNAAIRRLGYRKDELTGHGFRSMFSTVANENNWPPDIIERQLAHVDKNTVRAAYNHAEYMPQRRELLQWWGDWLDEQRG</sequence>
<dbReference type="InterPro" id="IPR050808">
    <property type="entry name" value="Phage_Integrase"/>
</dbReference>
<dbReference type="Proteomes" id="UP000193355">
    <property type="component" value="Unassembled WGS sequence"/>
</dbReference>
<evidence type="ECO:0000256" key="2">
    <source>
        <dbReference type="ARBA" id="ARBA00022908"/>
    </source>
</evidence>
<evidence type="ECO:0000313" key="6">
    <source>
        <dbReference type="EMBL" id="SMG40618.1"/>
    </source>
</evidence>
<dbReference type="Pfam" id="PF13356">
    <property type="entry name" value="Arm-DNA-bind_3"/>
    <property type="match status" value="1"/>
</dbReference>
<dbReference type="PROSITE" id="PS51898">
    <property type="entry name" value="TYR_RECOMBINASE"/>
    <property type="match status" value="1"/>
</dbReference>
<comment type="similarity">
    <text evidence="1">Belongs to the 'phage' integrase family.</text>
</comment>